<protein>
    <recommendedName>
        <fullName evidence="3">SRP54-type proteins GTP-binding domain-containing protein</fullName>
    </recommendedName>
</protein>
<dbReference type="RefSeq" id="WP_144067532.1">
    <property type="nucleotide sequence ID" value="NZ_CP041636.1"/>
</dbReference>
<dbReference type="Pfam" id="PF00448">
    <property type="entry name" value="SRP54"/>
    <property type="match status" value="1"/>
</dbReference>
<sequence>MRLKTFQAETMTEAMDLVRQALGDEAIIVSTYTHRNGGGVEITAAIEQASEDDFATPEAQALRYGQGNGRLFVPDEDFTSQGDLQQTGDMILGALSWHGVPARVAERLTQVAMRVGLDDAIGALAEALDETYRFPGLSTDNRPLILIGPSGNGKTVVAAKLAARCVIERRPVQLISTDVSRAAAGEQLSALCRVMSAPFLEAADARELQYVVNQAPDAAKLIIDTAGVNLHDAAERKALKALIQASGAEPVAVLAAGTDAVECGEIAAQAVSLGARRYVGTRLDAARRLGALIAAADLGGLAFADVSASSFIGKGFERCDPLSLAHRLLADPDARSSAIDPAEEMQYFSPKPAAMKAAE</sequence>
<dbReference type="KEGG" id="fer:FNB15_04345"/>
<reference evidence="4 5" key="1">
    <citation type="submission" date="2019-07" db="EMBL/GenBank/DDBJ databases">
        <title>Genome sequencing for Ferrovibrio sp. K5.</title>
        <authorList>
            <person name="Park S.-J."/>
        </authorList>
    </citation>
    <scope>NUCLEOTIDE SEQUENCE [LARGE SCALE GENOMIC DNA]</scope>
    <source>
        <strain evidence="4 5">K5</strain>
    </source>
</reference>
<organism evidence="4 5">
    <name type="scientific">Ferrovibrio terrae</name>
    <dbReference type="NCBI Taxonomy" id="2594003"/>
    <lineage>
        <taxon>Bacteria</taxon>
        <taxon>Pseudomonadati</taxon>
        <taxon>Pseudomonadota</taxon>
        <taxon>Alphaproteobacteria</taxon>
        <taxon>Rhodospirillales</taxon>
        <taxon>Rhodospirillaceae</taxon>
        <taxon>Ferrovibrio</taxon>
    </lineage>
</organism>
<dbReference type="Proteomes" id="UP000317496">
    <property type="component" value="Chromosome"/>
</dbReference>
<dbReference type="AlphaFoldDB" id="A0A516GYD9"/>
<evidence type="ECO:0000313" key="5">
    <source>
        <dbReference type="Proteomes" id="UP000317496"/>
    </source>
</evidence>
<name>A0A516GYD9_9PROT</name>
<dbReference type="SMART" id="SM00962">
    <property type="entry name" value="SRP54"/>
    <property type="match status" value="1"/>
</dbReference>
<dbReference type="SUPFAM" id="SSF52540">
    <property type="entry name" value="P-loop containing nucleoside triphosphate hydrolases"/>
    <property type="match status" value="1"/>
</dbReference>
<dbReference type="GO" id="GO:0006614">
    <property type="term" value="P:SRP-dependent cotranslational protein targeting to membrane"/>
    <property type="evidence" value="ECO:0007669"/>
    <property type="project" value="InterPro"/>
</dbReference>
<dbReference type="InterPro" id="IPR000897">
    <property type="entry name" value="SRP54_GTPase_dom"/>
</dbReference>
<evidence type="ECO:0000259" key="3">
    <source>
        <dbReference type="SMART" id="SM00962"/>
    </source>
</evidence>
<keyword evidence="5" id="KW-1185">Reference proteome</keyword>
<evidence type="ECO:0000313" key="4">
    <source>
        <dbReference type="EMBL" id="QDO96551.1"/>
    </source>
</evidence>
<evidence type="ECO:0000256" key="2">
    <source>
        <dbReference type="ARBA" id="ARBA00023134"/>
    </source>
</evidence>
<keyword evidence="1" id="KW-0547">Nucleotide-binding</keyword>
<feature type="domain" description="SRP54-type proteins GTP-binding" evidence="3">
    <location>
        <begin position="141"/>
        <end position="330"/>
    </location>
</feature>
<keyword evidence="2" id="KW-0342">GTP-binding</keyword>
<proteinExistence type="predicted"/>
<dbReference type="GO" id="GO:0005525">
    <property type="term" value="F:GTP binding"/>
    <property type="evidence" value="ECO:0007669"/>
    <property type="project" value="UniProtKB-KW"/>
</dbReference>
<gene>
    <name evidence="4" type="ORF">FNB15_04345</name>
</gene>
<dbReference type="Gene3D" id="3.40.50.300">
    <property type="entry name" value="P-loop containing nucleotide triphosphate hydrolases"/>
    <property type="match status" value="1"/>
</dbReference>
<accession>A0A516GYD9</accession>
<evidence type="ECO:0000256" key="1">
    <source>
        <dbReference type="ARBA" id="ARBA00022741"/>
    </source>
</evidence>
<dbReference type="EMBL" id="CP041636">
    <property type="protein sequence ID" value="QDO96551.1"/>
    <property type="molecule type" value="Genomic_DNA"/>
</dbReference>
<dbReference type="InterPro" id="IPR027417">
    <property type="entry name" value="P-loop_NTPase"/>
</dbReference>
<dbReference type="OrthoDB" id="9778554at2"/>